<dbReference type="Pfam" id="PF02108">
    <property type="entry name" value="FliH"/>
    <property type="match status" value="1"/>
</dbReference>
<evidence type="ECO:0000256" key="5">
    <source>
        <dbReference type="ARBA" id="ARBA00022927"/>
    </source>
</evidence>
<dbReference type="GO" id="GO:0044781">
    <property type="term" value="P:bacterial-type flagellum organization"/>
    <property type="evidence" value="ECO:0007669"/>
    <property type="project" value="UniProtKB-KW"/>
</dbReference>
<evidence type="ECO:0000313" key="9">
    <source>
        <dbReference type="Proteomes" id="UP000234950"/>
    </source>
</evidence>
<dbReference type="InterPro" id="IPR018035">
    <property type="entry name" value="Flagellar_FliH/T3SS_HrpE"/>
</dbReference>
<evidence type="ECO:0000256" key="1">
    <source>
        <dbReference type="ARBA" id="ARBA00003041"/>
    </source>
</evidence>
<comment type="similarity">
    <text evidence="2">Belongs to the FliH family.</text>
</comment>
<keyword evidence="3" id="KW-0813">Transport</keyword>
<dbReference type="OrthoDB" id="19020at2"/>
<sequence length="261" mass="29651">MSSKIVKSTYVPSVIEATLLLSKRKGSSHPAHPMELGLSPEERLQNAEQQAAAMLKKAHDDLLLDREKAAAELEDWKRLERDQVNLELETIRQQGWSEGYDQGRQTAETDYSSKVQLAKEILAKAYKEKEEIIHEAEPFVIELSVQIASKIIQKELETKPEVLIEMIKQNLVYSNERSMISICVSPEDFSFVQAQRNQLLEMLEGQIEVKILPEHSIEKGGCVIRTSYGSIDARLDVQLKEIKQALLKTVQDEKYEETAGD</sequence>
<dbReference type="GO" id="GO:0015031">
    <property type="term" value="P:protein transport"/>
    <property type="evidence" value="ECO:0007669"/>
    <property type="project" value="UniProtKB-KW"/>
</dbReference>
<protein>
    <submittedName>
        <fullName evidence="8">Flagellar assembly protein FliH</fullName>
    </submittedName>
</protein>
<dbReference type="GO" id="GO:0005829">
    <property type="term" value="C:cytosol"/>
    <property type="evidence" value="ECO:0007669"/>
    <property type="project" value="TreeGrafter"/>
</dbReference>
<keyword evidence="8" id="KW-0282">Flagellum</keyword>
<evidence type="ECO:0000256" key="6">
    <source>
        <dbReference type="ARBA" id="ARBA00023225"/>
    </source>
</evidence>
<dbReference type="Proteomes" id="UP000234950">
    <property type="component" value="Unassembled WGS sequence"/>
</dbReference>
<dbReference type="AlphaFoldDB" id="A0A2N5H7G2"/>
<evidence type="ECO:0000256" key="3">
    <source>
        <dbReference type="ARBA" id="ARBA00022448"/>
    </source>
</evidence>
<evidence type="ECO:0000256" key="2">
    <source>
        <dbReference type="ARBA" id="ARBA00006602"/>
    </source>
</evidence>
<keyword evidence="6" id="KW-1006">Bacterial flagellum protein export</keyword>
<dbReference type="PANTHER" id="PTHR34982:SF1">
    <property type="entry name" value="FLAGELLAR ASSEMBLY PROTEIN FLIH"/>
    <property type="match status" value="1"/>
</dbReference>
<name>A0A2N5H7G2_9BACI</name>
<organism evidence="8 9">
    <name type="scientific">Neobacillus cucumis</name>
    <dbReference type="NCBI Taxonomy" id="1740721"/>
    <lineage>
        <taxon>Bacteria</taxon>
        <taxon>Bacillati</taxon>
        <taxon>Bacillota</taxon>
        <taxon>Bacilli</taxon>
        <taxon>Bacillales</taxon>
        <taxon>Bacillaceae</taxon>
        <taxon>Neobacillus</taxon>
    </lineage>
</organism>
<evidence type="ECO:0000313" key="8">
    <source>
        <dbReference type="EMBL" id="PLS01461.1"/>
    </source>
</evidence>
<comment type="function">
    <text evidence="1">Needed for flagellar regrowth and assembly.</text>
</comment>
<keyword evidence="8" id="KW-0966">Cell projection</keyword>
<dbReference type="SUPFAM" id="SSF160527">
    <property type="entry name" value="V-type ATPase subunit E-like"/>
    <property type="match status" value="1"/>
</dbReference>
<keyword evidence="5" id="KW-0653">Protein transport</keyword>
<dbReference type="RefSeq" id="WP_101651609.1">
    <property type="nucleotide sequence ID" value="NZ_PGVE01000095.1"/>
</dbReference>
<dbReference type="EMBL" id="PGVE01000095">
    <property type="protein sequence ID" value="PLS01461.1"/>
    <property type="molecule type" value="Genomic_DNA"/>
</dbReference>
<dbReference type="InterPro" id="IPR051472">
    <property type="entry name" value="T3SS_Stator/FliH"/>
</dbReference>
<proteinExistence type="inferred from homology"/>
<keyword evidence="4" id="KW-1005">Bacterial flagellum biogenesis</keyword>
<keyword evidence="8" id="KW-0969">Cilium</keyword>
<accession>A0A2N5H7G2</accession>
<evidence type="ECO:0000256" key="4">
    <source>
        <dbReference type="ARBA" id="ARBA00022795"/>
    </source>
</evidence>
<gene>
    <name evidence="8" type="ORF">CVD27_25180</name>
</gene>
<dbReference type="PANTHER" id="PTHR34982">
    <property type="entry name" value="YOP PROTEINS TRANSLOCATION PROTEIN L"/>
    <property type="match status" value="1"/>
</dbReference>
<feature type="domain" description="Flagellar assembly protein FliH/Type III secretion system HrpE" evidence="7">
    <location>
        <begin position="118"/>
        <end position="241"/>
    </location>
</feature>
<reference evidence="8 9" key="1">
    <citation type="submission" date="2017-11" db="EMBL/GenBank/DDBJ databases">
        <title>Comparitive Functional Genomics of Dry Heat Resistant strains isolated from the Viking Spacecraft.</title>
        <authorList>
            <person name="Seuylemezian A."/>
            <person name="Cooper K."/>
            <person name="Vaishampayan P."/>
        </authorList>
    </citation>
    <scope>NUCLEOTIDE SEQUENCE [LARGE SCALE GENOMIC DNA]</scope>
    <source>
        <strain evidence="8 9">V32-6</strain>
    </source>
</reference>
<evidence type="ECO:0000259" key="7">
    <source>
        <dbReference type="Pfam" id="PF02108"/>
    </source>
</evidence>
<keyword evidence="9" id="KW-1185">Reference proteome</keyword>
<comment type="caution">
    <text evidence="8">The sequence shown here is derived from an EMBL/GenBank/DDBJ whole genome shotgun (WGS) entry which is preliminary data.</text>
</comment>